<evidence type="ECO:0000313" key="2">
    <source>
        <dbReference type="Proteomes" id="UP000198761"/>
    </source>
</evidence>
<accession>A0A1H8KQL5</accession>
<dbReference type="RefSeq" id="WP_091302838.1">
    <property type="nucleotide sequence ID" value="NZ_FOCE01000009.1"/>
</dbReference>
<gene>
    <name evidence="1" type="ORF">SAMN04488103_109172</name>
</gene>
<protein>
    <submittedName>
        <fullName evidence="1">Uncharacterized protein</fullName>
    </submittedName>
</protein>
<dbReference type="OrthoDB" id="9951252at2"/>
<name>A0A1H8KQL5_9RHOB</name>
<dbReference type="Proteomes" id="UP000198761">
    <property type="component" value="Unassembled WGS sequence"/>
</dbReference>
<dbReference type="EMBL" id="FOCE01000009">
    <property type="protein sequence ID" value="SEN95175.1"/>
    <property type="molecule type" value="Genomic_DNA"/>
</dbReference>
<reference evidence="1 2" key="1">
    <citation type="submission" date="2016-10" db="EMBL/GenBank/DDBJ databases">
        <authorList>
            <person name="de Groot N.N."/>
        </authorList>
    </citation>
    <scope>NUCLEOTIDE SEQUENCE [LARGE SCALE GENOMIC DNA]</scope>
    <source>
        <strain evidence="1 2">DSM 3857</strain>
    </source>
</reference>
<dbReference type="STRING" id="933059.SAMN04488103_109172"/>
<organism evidence="1 2">
    <name type="scientific">Gemmobacter aquatilis</name>
    <dbReference type="NCBI Taxonomy" id="933059"/>
    <lineage>
        <taxon>Bacteria</taxon>
        <taxon>Pseudomonadati</taxon>
        <taxon>Pseudomonadota</taxon>
        <taxon>Alphaproteobacteria</taxon>
        <taxon>Rhodobacterales</taxon>
        <taxon>Paracoccaceae</taxon>
        <taxon>Gemmobacter</taxon>
    </lineage>
</organism>
<sequence length="79" mass="8165">MASQAQRAVVSAARDFPVSDLVITVGQVEGTVQLIVTRDGWMPGQAARSVLCNEFADAGVAAQLRALALHLDGIFGGAV</sequence>
<evidence type="ECO:0000313" key="1">
    <source>
        <dbReference type="EMBL" id="SEN95175.1"/>
    </source>
</evidence>
<keyword evidence="2" id="KW-1185">Reference proteome</keyword>
<dbReference type="AlphaFoldDB" id="A0A1H8KQL5"/>
<proteinExistence type="predicted"/>